<evidence type="ECO:0000313" key="2">
    <source>
        <dbReference type="Proteomes" id="UP000324800"/>
    </source>
</evidence>
<gene>
    <name evidence="1" type="ORF">EZS28_019828</name>
</gene>
<dbReference type="AlphaFoldDB" id="A0A5J4VQ01"/>
<comment type="caution">
    <text evidence="1">The sequence shown here is derived from an EMBL/GenBank/DDBJ whole genome shotgun (WGS) entry which is preliminary data.</text>
</comment>
<evidence type="ECO:0000313" key="1">
    <source>
        <dbReference type="EMBL" id="KAA6384644.1"/>
    </source>
</evidence>
<evidence type="ECO:0008006" key="3">
    <source>
        <dbReference type="Google" id="ProtNLM"/>
    </source>
</evidence>
<dbReference type="EMBL" id="SNRW01005655">
    <property type="protein sequence ID" value="KAA6384644.1"/>
    <property type="molecule type" value="Genomic_DNA"/>
</dbReference>
<organism evidence="1 2">
    <name type="scientific">Streblomastix strix</name>
    <dbReference type="NCBI Taxonomy" id="222440"/>
    <lineage>
        <taxon>Eukaryota</taxon>
        <taxon>Metamonada</taxon>
        <taxon>Preaxostyla</taxon>
        <taxon>Oxymonadida</taxon>
        <taxon>Streblomastigidae</taxon>
        <taxon>Streblomastix</taxon>
    </lineage>
</organism>
<proteinExistence type="predicted"/>
<name>A0A5J4VQ01_9EUKA</name>
<reference evidence="1 2" key="1">
    <citation type="submission" date="2019-03" db="EMBL/GenBank/DDBJ databases">
        <title>Single cell metagenomics reveals metabolic interactions within the superorganism composed of flagellate Streblomastix strix and complex community of Bacteroidetes bacteria on its surface.</title>
        <authorList>
            <person name="Treitli S.C."/>
            <person name="Kolisko M."/>
            <person name="Husnik F."/>
            <person name="Keeling P."/>
            <person name="Hampl V."/>
        </authorList>
    </citation>
    <scope>NUCLEOTIDE SEQUENCE [LARGE SCALE GENOMIC DNA]</scope>
    <source>
        <strain evidence="1">ST1C</strain>
    </source>
</reference>
<dbReference type="Gene3D" id="2.60.120.920">
    <property type="match status" value="1"/>
</dbReference>
<dbReference type="Proteomes" id="UP000324800">
    <property type="component" value="Unassembled WGS sequence"/>
</dbReference>
<protein>
    <recommendedName>
        <fullName evidence="3">SPRY domain-containing protein</fullName>
    </recommendedName>
</protein>
<sequence>MVGSNFGQSELEPARSIEIEKYNFAEIRRIVDDIVDAEGNAAQQLDLIQQLLPNMQKYPDLCIKLNEYTDLRNNLIELLKLDPTPGLKENASRALGFLEAQRSSVQFGATSFLDHFRPILLRPEYQLHTPGTHIVRMNHPGQLTVPFDPVFSVPGAPVRPILMEKVANKPVKREILRATYTVDAGVVFCCIISSNDLVMQENAVPLRVGIVDADLPMTEQRSFVAGKAKGGISFDSDGSIWTNGKHHDPTDPIDKWTRNQDIGLEIDLNVVPRTLRFFINGRQLSRYVSNIPARVRFFATTILEGDWFQVKSLFIQDHPQGQHQAGETEMKQEDYMYDYTTGM</sequence>
<accession>A0A5J4VQ01</accession>
<dbReference type="InterPro" id="IPR043136">
    <property type="entry name" value="B30.2/SPRY_sf"/>
</dbReference>